<gene>
    <name evidence="2" type="ORF">SAMN05421869_118148</name>
</gene>
<feature type="transmembrane region" description="Helical" evidence="1">
    <location>
        <begin position="219"/>
        <end position="238"/>
    </location>
</feature>
<keyword evidence="1" id="KW-1133">Transmembrane helix</keyword>
<evidence type="ECO:0000313" key="2">
    <source>
        <dbReference type="EMBL" id="SDK75077.1"/>
    </source>
</evidence>
<name>A0A1G9EFY9_9ACTN</name>
<feature type="transmembrane region" description="Helical" evidence="1">
    <location>
        <begin position="93"/>
        <end position="115"/>
    </location>
</feature>
<protein>
    <submittedName>
        <fullName evidence="2">Uncharacterized protein</fullName>
    </submittedName>
</protein>
<dbReference type="AlphaFoldDB" id="A0A1G9EFY9"/>
<evidence type="ECO:0000313" key="3">
    <source>
        <dbReference type="Proteomes" id="UP000199202"/>
    </source>
</evidence>
<keyword evidence="3" id="KW-1185">Reference proteome</keyword>
<accession>A0A1G9EFY9</accession>
<evidence type="ECO:0000256" key="1">
    <source>
        <dbReference type="SAM" id="Phobius"/>
    </source>
</evidence>
<sequence>MPLVPAVIAPRAANVVIGVAIAAFLIVPVVVLRRRRWASRLGAALLVLLAVAVALPITGLGAPSEEELQRYAVIHAINGGPADSGGSPWLLPWYSADLLLIAAACLAAAALLPALGRAVHGDGRPALRPLRWRWPLLLWGVALALVSVPQALYVAAVADGSVDQGIILWDGSCAGALEAVLLGPVMIMLVLVPLPIMVAVGFGLWALLAGTGHRPLGRVVGWLTVVPLVASDLVLNWLPALGCARSSEEAAHPVTLAWAWHTLLPVVLIVLAVRLRRVSTPDENRPAAEKGAYDHA</sequence>
<feature type="transmembrane region" description="Helical" evidence="1">
    <location>
        <begin position="136"/>
        <end position="156"/>
    </location>
</feature>
<dbReference type="EMBL" id="FNDJ01000018">
    <property type="protein sequence ID" value="SDK75077.1"/>
    <property type="molecule type" value="Genomic_DNA"/>
</dbReference>
<organism evidence="2 3">
    <name type="scientific">Nonomuraea jiangxiensis</name>
    <dbReference type="NCBI Taxonomy" id="633440"/>
    <lineage>
        <taxon>Bacteria</taxon>
        <taxon>Bacillati</taxon>
        <taxon>Actinomycetota</taxon>
        <taxon>Actinomycetes</taxon>
        <taxon>Streptosporangiales</taxon>
        <taxon>Streptosporangiaceae</taxon>
        <taxon>Nonomuraea</taxon>
    </lineage>
</organism>
<feature type="transmembrane region" description="Helical" evidence="1">
    <location>
        <begin position="43"/>
        <end position="62"/>
    </location>
</feature>
<feature type="transmembrane region" description="Helical" evidence="1">
    <location>
        <begin position="258"/>
        <end position="275"/>
    </location>
</feature>
<feature type="transmembrane region" description="Helical" evidence="1">
    <location>
        <begin position="185"/>
        <end position="207"/>
    </location>
</feature>
<reference evidence="2 3" key="1">
    <citation type="submission" date="2016-10" db="EMBL/GenBank/DDBJ databases">
        <authorList>
            <person name="de Groot N.N."/>
        </authorList>
    </citation>
    <scope>NUCLEOTIDE SEQUENCE [LARGE SCALE GENOMIC DNA]</scope>
    <source>
        <strain evidence="2 3">CGMCC 4.6533</strain>
    </source>
</reference>
<feature type="transmembrane region" description="Helical" evidence="1">
    <location>
        <begin position="12"/>
        <end position="31"/>
    </location>
</feature>
<keyword evidence="1" id="KW-0812">Transmembrane</keyword>
<keyword evidence="1" id="KW-0472">Membrane</keyword>
<dbReference type="Proteomes" id="UP000199202">
    <property type="component" value="Unassembled WGS sequence"/>
</dbReference>
<proteinExistence type="predicted"/>